<name>A0A9N9GIB3_9GLOM</name>
<comment type="caution">
    <text evidence="1">The sequence shown here is derived from an EMBL/GenBank/DDBJ whole genome shotgun (WGS) entry which is preliminary data.</text>
</comment>
<keyword evidence="2" id="KW-1185">Reference proteome</keyword>
<sequence length="74" mass="8426">MTSLRRYTLYLMSNDTSFLLLFWPLAMFALLFLFEISASAVEMISNTLQENAPSGTILSMMKSSDLKYSSRECP</sequence>
<reference evidence="1" key="1">
    <citation type="submission" date="2021-06" db="EMBL/GenBank/DDBJ databases">
        <authorList>
            <person name="Kallberg Y."/>
            <person name="Tangrot J."/>
            <person name="Rosling A."/>
        </authorList>
    </citation>
    <scope>NUCLEOTIDE SEQUENCE</scope>
    <source>
        <strain evidence="1">MA453B</strain>
    </source>
</reference>
<protein>
    <submittedName>
        <fullName evidence="1">8058_t:CDS:1</fullName>
    </submittedName>
</protein>
<evidence type="ECO:0000313" key="2">
    <source>
        <dbReference type="Proteomes" id="UP000789405"/>
    </source>
</evidence>
<organism evidence="1 2">
    <name type="scientific">Dentiscutata erythropus</name>
    <dbReference type="NCBI Taxonomy" id="1348616"/>
    <lineage>
        <taxon>Eukaryota</taxon>
        <taxon>Fungi</taxon>
        <taxon>Fungi incertae sedis</taxon>
        <taxon>Mucoromycota</taxon>
        <taxon>Glomeromycotina</taxon>
        <taxon>Glomeromycetes</taxon>
        <taxon>Diversisporales</taxon>
        <taxon>Gigasporaceae</taxon>
        <taxon>Dentiscutata</taxon>
    </lineage>
</organism>
<dbReference type="AlphaFoldDB" id="A0A9N9GIB3"/>
<proteinExistence type="predicted"/>
<gene>
    <name evidence="1" type="ORF">DERYTH_LOCUS7794</name>
</gene>
<dbReference type="Proteomes" id="UP000789405">
    <property type="component" value="Unassembled WGS sequence"/>
</dbReference>
<accession>A0A9N9GIB3</accession>
<evidence type="ECO:0000313" key="1">
    <source>
        <dbReference type="EMBL" id="CAG8604055.1"/>
    </source>
</evidence>
<dbReference type="EMBL" id="CAJVPY010003866">
    <property type="protein sequence ID" value="CAG8604055.1"/>
    <property type="molecule type" value="Genomic_DNA"/>
</dbReference>